<organism evidence="2 3">
    <name type="scientific">Lymnaea stagnalis</name>
    <name type="common">Great pond snail</name>
    <name type="synonym">Helix stagnalis</name>
    <dbReference type="NCBI Taxonomy" id="6523"/>
    <lineage>
        <taxon>Eukaryota</taxon>
        <taxon>Metazoa</taxon>
        <taxon>Spiralia</taxon>
        <taxon>Lophotrochozoa</taxon>
        <taxon>Mollusca</taxon>
        <taxon>Gastropoda</taxon>
        <taxon>Heterobranchia</taxon>
        <taxon>Euthyneura</taxon>
        <taxon>Panpulmonata</taxon>
        <taxon>Hygrophila</taxon>
        <taxon>Lymnaeoidea</taxon>
        <taxon>Lymnaeidae</taxon>
        <taxon>Lymnaea</taxon>
    </lineage>
</organism>
<evidence type="ECO:0000313" key="2">
    <source>
        <dbReference type="EMBL" id="CAL1544358.1"/>
    </source>
</evidence>
<gene>
    <name evidence="2" type="ORF">GSLYS_00017871001</name>
</gene>
<evidence type="ECO:0000313" key="3">
    <source>
        <dbReference type="Proteomes" id="UP001497497"/>
    </source>
</evidence>
<keyword evidence="1" id="KW-0175">Coiled coil</keyword>
<evidence type="ECO:0000256" key="1">
    <source>
        <dbReference type="SAM" id="Coils"/>
    </source>
</evidence>
<comment type="caution">
    <text evidence="2">The sequence shown here is derived from an EMBL/GenBank/DDBJ whole genome shotgun (WGS) entry which is preliminary data.</text>
</comment>
<dbReference type="Proteomes" id="UP001497497">
    <property type="component" value="Unassembled WGS sequence"/>
</dbReference>
<feature type="coiled-coil region" evidence="1">
    <location>
        <begin position="127"/>
        <end position="171"/>
    </location>
</feature>
<keyword evidence="3" id="KW-1185">Reference proteome</keyword>
<name>A0AAV2IHD2_LYMST</name>
<feature type="non-terminal residue" evidence="2">
    <location>
        <position position="180"/>
    </location>
</feature>
<dbReference type="EMBL" id="CAXITT010000616">
    <property type="protein sequence ID" value="CAL1544358.1"/>
    <property type="molecule type" value="Genomic_DNA"/>
</dbReference>
<reference evidence="2 3" key="1">
    <citation type="submission" date="2024-04" db="EMBL/GenBank/DDBJ databases">
        <authorList>
            <consortium name="Genoscope - CEA"/>
            <person name="William W."/>
        </authorList>
    </citation>
    <scope>NUCLEOTIDE SEQUENCE [LARGE SCALE GENOMIC DNA]</scope>
</reference>
<protein>
    <submittedName>
        <fullName evidence="2">Uncharacterized protein</fullName>
    </submittedName>
</protein>
<proteinExistence type="predicted"/>
<sequence length="180" mass="20512">MDTLLKQQLEILKIESDTVKNIMDEFVNKIHLSVRAELDHLTSTGQLNHVRFQEVYKNIQQAITFVIMKTFEISEVNVRENDVNPHSLSESVVSLKKTSTAKTDTTQATLPSNDEKRLDKSVLTVDIQNMTRRMTVLEEAVVSMKNTTNAIQEKQDNADKLIKEISGEKKEILDKVLNDV</sequence>
<accession>A0AAV2IHD2</accession>
<dbReference type="AlphaFoldDB" id="A0AAV2IHD2"/>